<evidence type="ECO:0000256" key="1">
    <source>
        <dbReference type="ARBA" id="ARBA00022516"/>
    </source>
</evidence>
<dbReference type="NCBIfam" id="NF002060">
    <property type="entry name" value="PRK00892.1"/>
    <property type="match status" value="1"/>
</dbReference>
<dbReference type="Gene3D" id="2.160.10.10">
    <property type="entry name" value="Hexapeptide repeat proteins"/>
    <property type="match status" value="1"/>
</dbReference>
<proteinExistence type="inferred from homology"/>
<dbReference type="EMBL" id="AP014946">
    <property type="protein sequence ID" value="BAT60280.1"/>
    <property type="molecule type" value="Genomic_DNA"/>
</dbReference>
<dbReference type="Proteomes" id="UP000236884">
    <property type="component" value="Chromosome"/>
</dbReference>
<dbReference type="OrthoDB" id="9784739at2"/>
<dbReference type="Gene3D" id="3.40.1390.10">
    <property type="entry name" value="MurE/MurF, N-terminal domain"/>
    <property type="match status" value="1"/>
</dbReference>
<dbReference type="GO" id="GO:0016410">
    <property type="term" value="F:N-acyltransferase activity"/>
    <property type="evidence" value="ECO:0007669"/>
    <property type="project" value="InterPro"/>
</dbReference>
<dbReference type="PANTHER" id="PTHR43378">
    <property type="entry name" value="UDP-3-O-ACYLGLUCOSAMINE N-ACYLTRANSFERASE"/>
    <property type="match status" value="1"/>
</dbReference>
<comment type="catalytic activity">
    <reaction evidence="7">
        <text>a UDP-3-O-[(3R)-3-hydroxyacyl]-alpha-D-glucosamine + a (3R)-hydroxyacyl-[ACP] = a UDP-2-N,3-O-bis[(3R)-3-hydroxyacyl]-alpha-D-glucosamine + holo-[ACP] + H(+)</text>
        <dbReference type="Rhea" id="RHEA:53836"/>
        <dbReference type="Rhea" id="RHEA-COMP:9685"/>
        <dbReference type="Rhea" id="RHEA-COMP:9945"/>
        <dbReference type="ChEBI" id="CHEBI:15378"/>
        <dbReference type="ChEBI" id="CHEBI:64479"/>
        <dbReference type="ChEBI" id="CHEBI:78827"/>
        <dbReference type="ChEBI" id="CHEBI:137740"/>
        <dbReference type="ChEBI" id="CHEBI:137748"/>
        <dbReference type="EC" id="2.3.1.191"/>
    </reaction>
</comment>
<dbReference type="PANTHER" id="PTHR43378:SF2">
    <property type="entry name" value="UDP-3-O-ACYLGLUCOSAMINE N-ACYLTRANSFERASE 1, MITOCHONDRIAL-RELATED"/>
    <property type="match status" value="1"/>
</dbReference>
<dbReference type="GO" id="GO:0009245">
    <property type="term" value="P:lipid A biosynthetic process"/>
    <property type="evidence" value="ECO:0007669"/>
    <property type="project" value="UniProtKB-UniRule"/>
</dbReference>
<dbReference type="GO" id="GO:0016020">
    <property type="term" value="C:membrane"/>
    <property type="evidence" value="ECO:0007669"/>
    <property type="project" value="GOC"/>
</dbReference>
<dbReference type="AlphaFoldDB" id="A0A0S3PWG7"/>
<dbReference type="HAMAP" id="MF_00523">
    <property type="entry name" value="LpxD"/>
    <property type="match status" value="1"/>
</dbReference>
<dbReference type="KEGG" id="vgo:GJW-30_1_02816"/>
<evidence type="ECO:0000256" key="7">
    <source>
        <dbReference type="HAMAP-Rule" id="MF_00523"/>
    </source>
</evidence>
<dbReference type="PROSITE" id="PS00101">
    <property type="entry name" value="HEXAPEP_TRANSFERASES"/>
    <property type="match status" value="2"/>
</dbReference>
<gene>
    <name evidence="7 9" type="primary">lpxD</name>
    <name evidence="9" type="ORF">GJW-30_1_02816</name>
</gene>
<protein>
    <recommendedName>
        <fullName evidence="7">UDP-3-O-acylglucosamine N-acyltransferase</fullName>
        <ecNumber evidence="7">2.3.1.191</ecNumber>
    </recommendedName>
</protein>
<dbReference type="InterPro" id="IPR018357">
    <property type="entry name" value="Hexapep_transf_CS"/>
</dbReference>
<dbReference type="Pfam" id="PF04613">
    <property type="entry name" value="LpxD"/>
    <property type="match status" value="1"/>
</dbReference>
<sequence>MTEPQFHPPAKRLTVADIAALAGVEAPSDARAVTGIAALDHAGPNDLAFLDNPNYADQLATTHAGICLVPLRFADKTPAGTIAIATAQPYRVFVAAVSRMYPGALKPSTIDGSDGVAQNARVHPTVRLEKGVRVEAGAVIGPHCEIGSGTQIAAGATIGPHVRIGRDCSIGAAATLTHALIGDRVIIHPGVRIGQDGFGYLMGPKKHEKVPQVGRVIVQDNVEIGANTTIDRGASRDTMIGEGTKIDNLVQIGHNCIIGRHCVIVAQTGISGSSTLEDHVVLGARVGVNNHVTIGEGAQIAAVSVVHGDVPPGARWGGTPAKPVRLWFREMKLLEQLARKGSQDKSDPGTEDS</sequence>
<evidence type="ECO:0000256" key="6">
    <source>
        <dbReference type="ARBA" id="ARBA00023315"/>
    </source>
</evidence>
<organism evidence="9 10">
    <name type="scientific">Variibacter gotjawalensis</name>
    <dbReference type="NCBI Taxonomy" id="1333996"/>
    <lineage>
        <taxon>Bacteria</taxon>
        <taxon>Pseudomonadati</taxon>
        <taxon>Pseudomonadota</taxon>
        <taxon>Alphaproteobacteria</taxon>
        <taxon>Hyphomicrobiales</taxon>
        <taxon>Nitrobacteraceae</taxon>
        <taxon>Variibacter</taxon>
    </lineage>
</organism>
<reference evidence="9 10" key="1">
    <citation type="submission" date="2015-08" db="EMBL/GenBank/DDBJ databases">
        <title>Investigation of the bacterial diversity of lava forest soil.</title>
        <authorList>
            <person name="Lee J.S."/>
        </authorList>
    </citation>
    <scope>NUCLEOTIDE SEQUENCE [LARGE SCALE GENOMIC DNA]</scope>
    <source>
        <strain evidence="9 10">GJW-30</strain>
    </source>
</reference>
<keyword evidence="6 7" id="KW-0012">Acyltransferase</keyword>
<dbReference type="EC" id="2.3.1.191" evidence="7"/>
<evidence type="ECO:0000256" key="4">
    <source>
        <dbReference type="ARBA" id="ARBA00022737"/>
    </source>
</evidence>
<comment type="function">
    <text evidence="7">Catalyzes the N-acylation of UDP-3-O-acylglucosamine using 3-hydroxyacyl-ACP as the acyl donor. Is involved in the biosynthesis of lipid A, a phosphorylated glycolipid that anchors the lipopolysaccharide to the outer membrane of the cell.</text>
</comment>
<accession>A0A0S3PWG7</accession>
<dbReference type="NCBIfam" id="TIGR01853">
    <property type="entry name" value="lipid_A_lpxD"/>
    <property type="match status" value="1"/>
</dbReference>
<evidence type="ECO:0000313" key="10">
    <source>
        <dbReference type="Proteomes" id="UP000236884"/>
    </source>
</evidence>
<dbReference type="RefSeq" id="WP_096356350.1">
    <property type="nucleotide sequence ID" value="NZ_AP014946.1"/>
</dbReference>
<keyword evidence="3 7" id="KW-0808">Transferase</keyword>
<dbReference type="UniPathway" id="UPA00973"/>
<comment type="pathway">
    <text evidence="7">Bacterial outer membrane biogenesis; LPS lipid A biosynthesis.</text>
</comment>
<dbReference type="SUPFAM" id="SSF51161">
    <property type="entry name" value="Trimeric LpxA-like enzymes"/>
    <property type="match status" value="1"/>
</dbReference>
<name>A0A0S3PWG7_9BRAD</name>
<dbReference type="InterPro" id="IPR011004">
    <property type="entry name" value="Trimer_LpxA-like_sf"/>
</dbReference>
<dbReference type="Pfam" id="PF14602">
    <property type="entry name" value="Hexapep_2"/>
    <property type="match status" value="1"/>
</dbReference>
<evidence type="ECO:0000256" key="2">
    <source>
        <dbReference type="ARBA" id="ARBA00022556"/>
    </source>
</evidence>
<dbReference type="GO" id="GO:0103118">
    <property type="term" value="F:UDP-3-O-[(3R)-3-hydroxyacyl]-glucosamine N-acyltransferase activity"/>
    <property type="evidence" value="ECO:0007669"/>
    <property type="project" value="UniProtKB-EC"/>
</dbReference>
<feature type="active site" description="Proton acceptor" evidence="7">
    <location>
        <position position="254"/>
    </location>
</feature>
<keyword evidence="2 7" id="KW-0441">Lipid A biosynthesis</keyword>
<dbReference type="Pfam" id="PF00132">
    <property type="entry name" value="Hexapep"/>
    <property type="match status" value="2"/>
</dbReference>
<dbReference type="InterPro" id="IPR007691">
    <property type="entry name" value="LpxD"/>
</dbReference>
<evidence type="ECO:0000256" key="3">
    <source>
        <dbReference type="ARBA" id="ARBA00022679"/>
    </source>
</evidence>
<comment type="similarity">
    <text evidence="7">Belongs to the transferase hexapeptide repeat family. LpxD subfamily.</text>
</comment>
<keyword evidence="5 7" id="KW-0443">Lipid metabolism</keyword>
<dbReference type="InterPro" id="IPR020573">
    <property type="entry name" value="UDP_GlcNAc_AcTrfase_non-rep"/>
</dbReference>
<dbReference type="InterPro" id="IPR001451">
    <property type="entry name" value="Hexapep"/>
</dbReference>
<evidence type="ECO:0000313" key="9">
    <source>
        <dbReference type="EMBL" id="BAT60280.1"/>
    </source>
</evidence>
<keyword evidence="4 7" id="KW-0677">Repeat</keyword>
<evidence type="ECO:0000256" key="5">
    <source>
        <dbReference type="ARBA" id="ARBA00023098"/>
    </source>
</evidence>
<evidence type="ECO:0000259" key="8">
    <source>
        <dbReference type="Pfam" id="PF04613"/>
    </source>
</evidence>
<dbReference type="CDD" id="cd03352">
    <property type="entry name" value="LbH_LpxD"/>
    <property type="match status" value="1"/>
</dbReference>
<comment type="subunit">
    <text evidence="7">Homotrimer.</text>
</comment>
<keyword evidence="1 7" id="KW-0444">Lipid biosynthesis</keyword>
<feature type="domain" description="UDP-3-O-[3-hydroxymyristoyl] glucosamine N-acyltransferase non-repeat region" evidence="8">
    <location>
        <begin position="31"/>
        <end position="97"/>
    </location>
</feature>
<keyword evidence="10" id="KW-1185">Reference proteome</keyword>